<keyword evidence="7" id="KW-1185">Reference proteome</keyword>
<dbReference type="SUPFAM" id="SSF55486">
    <property type="entry name" value="Metalloproteases ('zincins'), catalytic domain"/>
    <property type="match status" value="1"/>
</dbReference>
<evidence type="ECO:0000256" key="2">
    <source>
        <dbReference type="PIRSR" id="PIRSR634015-3"/>
    </source>
</evidence>
<accession>A0A1M7NW77</accession>
<feature type="binding site" evidence="2">
    <location>
        <position position="344"/>
    </location>
    <ligand>
        <name>Zn(2+)</name>
        <dbReference type="ChEBI" id="CHEBI:29105"/>
        <note>catalytic</note>
    </ligand>
</feature>
<keyword evidence="2" id="KW-0479">Metal-binding</keyword>
<evidence type="ECO:0000313" key="7">
    <source>
        <dbReference type="Proteomes" id="UP000184513"/>
    </source>
</evidence>
<dbReference type="InterPro" id="IPR042097">
    <property type="entry name" value="Aminopeptidase_N-like_N_sf"/>
</dbReference>
<dbReference type="GO" id="GO:0008237">
    <property type="term" value="F:metallopeptidase activity"/>
    <property type="evidence" value="ECO:0007669"/>
    <property type="project" value="InterPro"/>
</dbReference>
<reference evidence="6 7" key="1">
    <citation type="submission" date="2016-11" db="EMBL/GenBank/DDBJ databases">
        <authorList>
            <person name="Jaros S."/>
            <person name="Januszkiewicz K."/>
            <person name="Wedrychowicz H."/>
        </authorList>
    </citation>
    <scope>NUCLEOTIDE SEQUENCE [LARGE SCALE GENOMIC DNA]</scope>
    <source>
        <strain evidence="6 7">CGMCC 1.6102</strain>
    </source>
</reference>
<dbReference type="CDD" id="cd09603">
    <property type="entry name" value="M1_APN_like"/>
    <property type="match status" value="1"/>
</dbReference>
<dbReference type="PANTHER" id="PTHR45726">
    <property type="entry name" value="LEUKOTRIENE A-4 HYDROLASE"/>
    <property type="match status" value="1"/>
</dbReference>
<feature type="active site" description="Proton donor" evidence="1">
    <location>
        <position position="419"/>
    </location>
</feature>
<dbReference type="Proteomes" id="UP000184513">
    <property type="component" value="Unassembled WGS sequence"/>
</dbReference>
<evidence type="ECO:0000259" key="4">
    <source>
        <dbReference type="Pfam" id="PF01433"/>
    </source>
</evidence>
<name>A0A1M7NW77_9BACT</name>
<comment type="cofactor">
    <cofactor evidence="2">
        <name>Zn(2+)</name>
        <dbReference type="ChEBI" id="CHEBI:29105"/>
    </cofactor>
    <text evidence="2">Binds 1 zinc ion per subunit.</text>
</comment>
<feature type="signal peptide" evidence="3">
    <location>
        <begin position="1"/>
        <end position="29"/>
    </location>
</feature>
<dbReference type="Gene3D" id="1.10.390.10">
    <property type="entry name" value="Neutral Protease Domain 2"/>
    <property type="match status" value="1"/>
</dbReference>
<dbReference type="Pfam" id="PF17900">
    <property type="entry name" value="Peptidase_M1_N"/>
    <property type="match status" value="1"/>
</dbReference>
<sequence length="559" mass="64578">MKCTMNFILAGILATSTALIFFSVPEATARQSGVPYSRQDSLRGSITPEREWWDLTFYHLDIEVNPKRKTISGKNTVHYKVIGQGQTLQIDLQEPMEIIAFRQGGKELSHEREGNAYFVNLDAPQQTGTMQRLEIAFEGEPRVSYNPPWSGGLTWEKDQKGKPFIANANQGDGASLWWPCKDHMYDEPDSMLISVKVPDPLMNVSNGRLREIEKHDDGKTTYHWFVGSPIANYGVNISIADYAHFSEEYLGENGILTLDYYVLKENLAKAKVQFRDVPRLMRAFEYWFGPYPFYKDGFKLIEVPYLGMEHQSAVTYGNGYQQGYKGKDFSETGWGMTFDYIIIHEAAHEWFANNITYRDIADMWIHESFTTYAESLFLDYHYGVNAGNAYLQGARQVIKNDIPIIGDYGVNQRGSGDMYFKGANILHTLRQWIADDDKWRKILRKMNETFYHKTVTSQEIESFLIQETGLPLRSFFDQYLRTAEVPIFEYYWKGKQLYYRWQAAAEGFSMPLKVIQQDKTHLLDPTAEWKSTDILIPNEPIFADPNVYVFPRPIQPPTE</sequence>
<dbReference type="AlphaFoldDB" id="A0A1M7NW77"/>
<feature type="chain" id="PRO_5013223786" evidence="3">
    <location>
        <begin position="30"/>
        <end position="559"/>
    </location>
</feature>
<evidence type="ECO:0000259" key="5">
    <source>
        <dbReference type="Pfam" id="PF17900"/>
    </source>
</evidence>
<dbReference type="PANTHER" id="PTHR45726:SF3">
    <property type="entry name" value="LEUKOTRIENE A-4 HYDROLASE"/>
    <property type="match status" value="1"/>
</dbReference>
<protein>
    <submittedName>
        <fullName evidence="6">Peptidase family M1</fullName>
    </submittedName>
</protein>
<dbReference type="InterPro" id="IPR014782">
    <property type="entry name" value="Peptidase_M1_dom"/>
</dbReference>
<dbReference type="InterPro" id="IPR034015">
    <property type="entry name" value="M1_LTA4H"/>
</dbReference>
<feature type="domain" description="Peptidase M1 membrane alanine aminopeptidase" evidence="4">
    <location>
        <begin position="285"/>
        <end position="479"/>
    </location>
</feature>
<evidence type="ECO:0000256" key="3">
    <source>
        <dbReference type="SAM" id="SignalP"/>
    </source>
</evidence>
<feature type="binding site" evidence="2">
    <location>
        <position position="367"/>
    </location>
    <ligand>
        <name>Zn(2+)</name>
        <dbReference type="ChEBI" id="CHEBI:29105"/>
        <note>catalytic</note>
    </ligand>
</feature>
<feature type="domain" description="Aminopeptidase N-like N-terminal" evidence="5">
    <location>
        <begin position="58"/>
        <end position="224"/>
    </location>
</feature>
<dbReference type="SUPFAM" id="SSF63737">
    <property type="entry name" value="Leukotriene A4 hydrolase N-terminal domain"/>
    <property type="match status" value="1"/>
</dbReference>
<proteinExistence type="predicted"/>
<evidence type="ECO:0000256" key="1">
    <source>
        <dbReference type="PIRSR" id="PIRSR634015-1"/>
    </source>
</evidence>
<dbReference type="STRING" id="388280.SAMN04488057_106124"/>
<dbReference type="GO" id="GO:0008270">
    <property type="term" value="F:zinc ion binding"/>
    <property type="evidence" value="ECO:0007669"/>
    <property type="project" value="InterPro"/>
</dbReference>
<evidence type="ECO:0000313" key="6">
    <source>
        <dbReference type="EMBL" id="SHN08355.1"/>
    </source>
</evidence>
<organism evidence="6 7">
    <name type="scientific">Cyclobacterium lianum</name>
    <dbReference type="NCBI Taxonomy" id="388280"/>
    <lineage>
        <taxon>Bacteria</taxon>
        <taxon>Pseudomonadati</taxon>
        <taxon>Bacteroidota</taxon>
        <taxon>Cytophagia</taxon>
        <taxon>Cytophagales</taxon>
        <taxon>Cyclobacteriaceae</taxon>
        <taxon>Cyclobacterium</taxon>
    </lineage>
</organism>
<keyword evidence="3" id="KW-0732">Signal</keyword>
<feature type="active site" description="Proton acceptor" evidence="1">
    <location>
        <position position="345"/>
    </location>
</feature>
<dbReference type="Pfam" id="PF01433">
    <property type="entry name" value="Peptidase_M1"/>
    <property type="match status" value="1"/>
</dbReference>
<dbReference type="Gene3D" id="2.60.40.1730">
    <property type="entry name" value="tricorn interacting facor f3 domain"/>
    <property type="match status" value="1"/>
</dbReference>
<gene>
    <name evidence="6" type="ORF">SAMN04488057_106124</name>
</gene>
<dbReference type="EMBL" id="FRCY01000006">
    <property type="protein sequence ID" value="SHN08355.1"/>
    <property type="molecule type" value="Genomic_DNA"/>
</dbReference>
<keyword evidence="2" id="KW-0862">Zinc</keyword>
<dbReference type="InterPro" id="IPR027268">
    <property type="entry name" value="Peptidase_M4/M1_CTD_sf"/>
</dbReference>
<dbReference type="InterPro" id="IPR045357">
    <property type="entry name" value="Aminopeptidase_N-like_N"/>
</dbReference>
<feature type="binding site" evidence="2">
    <location>
        <position position="348"/>
    </location>
    <ligand>
        <name>Zn(2+)</name>
        <dbReference type="ChEBI" id="CHEBI:29105"/>
        <note>catalytic</note>
    </ligand>
</feature>